<protein>
    <submittedName>
        <fullName evidence="4">Hsp20/alpha crystallin family protein</fullName>
    </submittedName>
</protein>
<comment type="similarity">
    <text evidence="1 2">Belongs to the small heat shock protein (HSP20) family.</text>
</comment>
<feature type="domain" description="SHSP" evidence="3">
    <location>
        <begin position="32"/>
        <end position="145"/>
    </location>
</feature>
<dbReference type="SUPFAM" id="SSF49764">
    <property type="entry name" value="HSP20-like chaperones"/>
    <property type="match status" value="1"/>
</dbReference>
<dbReference type="Pfam" id="PF00011">
    <property type="entry name" value="HSP20"/>
    <property type="match status" value="1"/>
</dbReference>
<dbReference type="PROSITE" id="PS01031">
    <property type="entry name" value="SHSP"/>
    <property type="match status" value="1"/>
</dbReference>
<dbReference type="InterPro" id="IPR002068">
    <property type="entry name" value="A-crystallin/Hsp20_dom"/>
</dbReference>
<dbReference type="EMBL" id="JAXOVW010000061">
    <property type="protein sequence ID" value="MDZ5609408.1"/>
    <property type="molecule type" value="Genomic_DNA"/>
</dbReference>
<dbReference type="Gene3D" id="2.60.40.790">
    <property type="match status" value="1"/>
</dbReference>
<dbReference type="Proteomes" id="UP001291930">
    <property type="component" value="Unassembled WGS sequence"/>
</dbReference>
<dbReference type="RefSeq" id="WP_374218881.1">
    <property type="nucleotide sequence ID" value="NZ_JAXOVW010000061.1"/>
</dbReference>
<gene>
    <name evidence="4" type="ORF">U2I54_20655</name>
</gene>
<dbReference type="PANTHER" id="PTHR11527">
    <property type="entry name" value="HEAT-SHOCK PROTEIN 20 FAMILY MEMBER"/>
    <property type="match status" value="1"/>
</dbReference>
<sequence>MHNLFPELANRQNGVARFGPSLFEVMTDAFFKPMNMNSFKVDVQEKPDKYVVQADLPGFQKENIQVDFEKDVLTIQATQNNEVEEQNENGTYIRKERSTGSIIRRFTLDNVDQENIAGAFKDGVLTVTLPKLQEENTNRKVIDIE</sequence>
<reference evidence="5" key="1">
    <citation type="submission" date="2023-11" db="EMBL/GenBank/DDBJ databases">
        <title>Genome Sequence of Bacillus pseudomycoides stain BUPM19.</title>
        <authorList>
            <person name="Farhat A."/>
        </authorList>
    </citation>
    <scope>NUCLEOTIDE SEQUENCE [LARGE SCALE GENOMIC DNA]</scope>
    <source>
        <strain evidence="5">BUPM19</strain>
    </source>
</reference>
<accession>A0ABU5K171</accession>
<dbReference type="InterPro" id="IPR008978">
    <property type="entry name" value="HSP20-like_chaperone"/>
</dbReference>
<evidence type="ECO:0000256" key="1">
    <source>
        <dbReference type="PROSITE-ProRule" id="PRU00285"/>
    </source>
</evidence>
<proteinExistence type="inferred from homology"/>
<evidence type="ECO:0000313" key="4">
    <source>
        <dbReference type="EMBL" id="MDZ5609408.1"/>
    </source>
</evidence>
<evidence type="ECO:0000259" key="3">
    <source>
        <dbReference type="PROSITE" id="PS01031"/>
    </source>
</evidence>
<dbReference type="CDD" id="cd06471">
    <property type="entry name" value="ACD_LpsHSP_like"/>
    <property type="match status" value="1"/>
</dbReference>
<evidence type="ECO:0000313" key="5">
    <source>
        <dbReference type="Proteomes" id="UP001291930"/>
    </source>
</evidence>
<comment type="caution">
    <text evidence="4">The sequence shown here is derived from an EMBL/GenBank/DDBJ whole genome shotgun (WGS) entry which is preliminary data.</text>
</comment>
<name>A0ABU5K171_9BACI</name>
<evidence type="ECO:0000256" key="2">
    <source>
        <dbReference type="RuleBase" id="RU003616"/>
    </source>
</evidence>
<organism evidence="4 5">
    <name type="scientific">Bacillus bingmayongensis</name>
    <dbReference type="NCBI Taxonomy" id="1150157"/>
    <lineage>
        <taxon>Bacteria</taxon>
        <taxon>Bacillati</taxon>
        <taxon>Bacillota</taxon>
        <taxon>Bacilli</taxon>
        <taxon>Bacillales</taxon>
        <taxon>Bacillaceae</taxon>
        <taxon>Bacillus</taxon>
    </lineage>
</organism>
<dbReference type="InterPro" id="IPR031107">
    <property type="entry name" value="Small_HSP"/>
</dbReference>
<keyword evidence="5" id="KW-1185">Reference proteome</keyword>